<dbReference type="GO" id="GO:0030424">
    <property type="term" value="C:axon"/>
    <property type="evidence" value="ECO:0007669"/>
    <property type="project" value="TreeGrafter"/>
</dbReference>
<name>A0A3Q3FH74_9LABR</name>
<dbReference type="InterPro" id="IPR003599">
    <property type="entry name" value="Ig_sub"/>
</dbReference>
<dbReference type="Gene3D" id="2.60.40.10">
    <property type="entry name" value="Immunoglobulins"/>
    <property type="match status" value="2"/>
</dbReference>
<proteinExistence type="predicted"/>
<dbReference type="SMART" id="SM00408">
    <property type="entry name" value="IGc2"/>
    <property type="match status" value="2"/>
</dbReference>
<dbReference type="GO" id="GO:0070593">
    <property type="term" value="P:dendrite self-avoidance"/>
    <property type="evidence" value="ECO:0007669"/>
    <property type="project" value="TreeGrafter"/>
</dbReference>
<dbReference type="Ensembl" id="ENSLBET00000019872.1">
    <property type="protein sequence ID" value="ENSLBEP00000018844.1"/>
    <property type="gene ID" value="ENSLBEG00000014488.1"/>
</dbReference>
<dbReference type="CDD" id="cd00096">
    <property type="entry name" value="Ig"/>
    <property type="match status" value="2"/>
</dbReference>
<dbReference type="GO" id="GO:0098632">
    <property type="term" value="F:cell-cell adhesion mediator activity"/>
    <property type="evidence" value="ECO:0007669"/>
    <property type="project" value="TreeGrafter"/>
</dbReference>
<dbReference type="InterPro" id="IPR013783">
    <property type="entry name" value="Ig-like_fold"/>
</dbReference>
<dbReference type="PROSITE" id="PS50835">
    <property type="entry name" value="IG_LIKE"/>
    <property type="match status" value="2"/>
</dbReference>
<dbReference type="Pfam" id="PF07679">
    <property type="entry name" value="I-set"/>
    <property type="match status" value="1"/>
</dbReference>
<dbReference type="InterPro" id="IPR036179">
    <property type="entry name" value="Ig-like_dom_sf"/>
</dbReference>
<reference evidence="3" key="2">
    <citation type="submission" date="2025-09" db="UniProtKB">
        <authorList>
            <consortium name="Ensembl"/>
        </authorList>
    </citation>
    <scope>IDENTIFICATION</scope>
</reference>
<reference evidence="3" key="1">
    <citation type="submission" date="2025-08" db="UniProtKB">
        <authorList>
            <consortium name="Ensembl"/>
        </authorList>
    </citation>
    <scope>IDENTIFICATION</scope>
</reference>
<evidence type="ECO:0000256" key="1">
    <source>
        <dbReference type="ARBA" id="ARBA00023319"/>
    </source>
</evidence>
<dbReference type="Pfam" id="PF13927">
    <property type="entry name" value="Ig_3"/>
    <property type="match status" value="1"/>
</dbReference>
<sequence length="244" mass="26972">CVFLSLGPHNNTGQQDDNESAPSWALIHRKTAGRIQTALDGSKVQLECRVVTSDPEIKIEWMLPDLSIAEEVTDKIEISQRGELVILNVTLSDSGLYHCMVRTKAGVDLVPLRLTVKERSLGPTAFNGQKIIVEKGQSFSLPCDVTTVQPSQTMWYLPKNQILLPTQQTRRAEVMENGTLVVKKLTKEDAGEYSCLTSNLYGVDMLSHAVEWDIQIFSTKKSLMYLLIILCVFAFSGGGGNDPS</sequence>
<dbReference type="PANTHER" id="PTHR10075">
    <property type="entry name" value="BASIGIN RELATED"/>
    <property type="match status" value="1"/>
</dbReference>
<dbReference type="GeneTree" id="ENSGT00940000167162"/>
<dbReference type="PANTHER" id="PTHR10075:SF14">
    <property type="entry name" value="CELL ADHESION MOLECULE DSCAM2-RELATED"/>
    <property type="match status" value="1"/>
</dbReference>
<organism evidence="3 4">
    <name type="scientific">Labrus bergylta</name>
    <name type="common">ballan wrasse</name>
    <dbReference type="NCBI Taxonomy" id="56723"/>
    <lineage>
        <taxon>Eukaryota</taxon>
        <taxon>Metazoa</taxon>
        <taxon>Chordata</taxon>
        <taxon>Craniata</taxon>
        <taxon>Vertebrata</taxon>
        <taxon>Euteleostomi</taxon>
        <taxon>Actinopterygii</taxon>
        <taxon>Neopterygii</taxon>
        <taxon>Teleostei</taxon>
        <taxon>Neoteleostei</taxon>
        <taxon>Acanthomorphata</taxon>
        <taxon>Eupercaria</taxon>
        <taxon>Labriformes</taxon>
        <taxon>Labridae</taxon>
        <taxon>Labrus</taxon>
    </lineage>
</organism>
<keyword evidence="4" id="KW-1185">Reference proteome</keyword>
<dbReference type="InterPro" id="IPR013098">
    <property type="entry name" value="Ig_I-set"/>
</dbReference>
<evidence type="ECO:0000313" key="4">
    <source>
        <dbReference type="Proteomes" id="UP000261660"/>
    </source>
</evidence>
<dbReference type="GO" id="GO:0005886">
    <property type="term" value="C:plasma membrane"/>
    <property type="evidence" value="ECO:0007669"/>
    <property type="project" value="TreeGrafter"/>
</dbReference>
<evidence type="ECO:0000259" key="2">
    <source>
        <dbReference type="PROSITE" id="PS50835"/>
    </source>
</evidence>
<dbReference type="SMART" id="SM00409">
    <property type="entry name" value="IG"/>
    <property type="match status" value="2"/>
</dbReference>
<dbReference type="InterPro" id="IPR003598">
    <property type="entry name" value="Ig_sub2"/>
</dbReference>
<dbReference type="InterPro" id="IPR007110">
    <property type="entry name" value="Ig-like_dom"/>
</dbReference>
<dbReference type="Proteomes" id="UP000261660">
    <property type="component" value="Unplaced"/>
</dbReference>
<accession>A0A3Q3FH74</accession>
<evidence type="ECO:0000313" key="3">
    <source>
        <dbReference type="Ensembl" id="ENSLBEP00000018844.1"/>
    </source>
</evidence>
<dbReference type="GO" id="GO:0007411">
    <property type="term" value="P:axon guidance"/>
    <property type="evidence" value="ECO:0007669"/>
    <property type="project" value="TreeGrafter"/>
</dbReference>
<dbReference type="AlphaFoldDB" id="A0A3Q3FH74"/>
<feature type="domain" description="Ig-like" evidence="2">
    <location>
        <begin position="22"/>
        <end position="115"/>
    </location>
</feature>
<protein>
    <recommendedName>
        <fullName evidence="2">Ig-like domain-containing protein</fullName>
    </recommendedName>
</protein>
<keyword evidence="1" id="KW-0393">Immunoglobulin domain</keyword>
<feature type="domain" description="Ig-like" evidence="2">
    <location>
        <begin position="123"/>
        <end position="211"/>
    </location>
</feature>
<dbReference type="SUPFAM" id="SSF48726">
    <property type="entry name" value="Immunoglobulin"/>
    <property type="match status" value="2"/>
</dbReference>
<dbReference type="GO" id="GO:0007156">
    <property type="term" value="P:homophilic cell adhesion via plasma membrane adhesion molecules"/>
    <property type="evidence" value="ECO:0007669"/>
    <property type="project" value="TreeGrafter"/>
</dbReference>